<gene>
    <name evidence="4" type="ORF">JZ751_005892</name>
</gene>
<organism evidence="4 5">
    <name type="scientific">Albula glossodonta</name>
    <name type="common">roundjaw bonefish</name>
    <dbReference type="NCBI Taxonomy" id="121402"/>
    <lineage>
        <taxon>Eukaryota</taxon>
        <taxon>Metazoa</taxon>
        <taxon>Chordata</taxon>
        <taxon>Craniata</taxon>
        <taxon>Vertebrata</taxon>
        <taxon>Euteleostomi</taxon>
        <taxon>Actinopterygii</taxon>
        <taxon>Neopterygii</taxon>
        <taxon>Teleostei</taxon>
        <taxon>Albuliformes</taxon>
        <taxon>Albulidae</taxon>
        <taxon>Albula</taxon>
    </lineage>
</organism>
<keyword evidence="2" id="KW-0472">Membrane</keyword>
<feature type="region of interest" description="Disordered" evidence="1">
    <location>
        <begin position="121"/>
        <end position="236"/>
    </location>
</feature>
<comment type="caution">
    <text evidence="4">The sequence shown here is derived from an EMBL/GenBank/DDBJ whole genome shotgun (WGS) entry which is preliminary data.</text>
</comment>
<keyword evidence="3" id="KW-0732">Signal</keyword>
<reference evidence="4" key="1">
    <citation type="thesis" date="2021" institute="BYU ScholarsArchive" country="Provo, UT, USA">
        <title>Applications of and Algorithms for Genome Assembly and Genomic Analyses with an Emphasis on Marine Teleosts.</title>
        <authorList>
            <person name="Pickett B.D."/>
        </authorList>
    </citation>
    <scope>NUCLEOTIDE SEQUENCE</scope>
    <source>
        <strain evidence="4">HI-2016</strain>
    </source>
</reference>
<feature type="compositionally biased region" description="Basic and acidic residues" evidence="1">
    <location>
        <begin position="175"/>
        <end position="225"/>
    </location>
</feature>
<feature type="transmembrane region" description="Helical" evidence="2">
    <location>
        <begin position="55"/>
        <end position="76"/>
    </location>
</feature>
<evidence type="ECO:0000256" key="1">
    <source>
        <dbReference type="SAM" id="MobiDB-lite"/>
    </source>
</evidence>
<dbReference type="InterPro" id="IPR016553">
    <property type="entry name" value="PTPRCAP"/>
</dbReference>
<dbReference type="EMBL" id="JAFBMS010000014">
    <property type="protein sequence ID" value="KAG9346965.1"/>
    <property type="molecule type" value="Genomic_DNA"/>
</dbReference>
<evidence type="ECO:0000256" key="3">
    <source>
        <dbReference type="SAM" id="SignalP"/>
    </source>
</evidence>
<sequence length="263" mass="30142">MNAWTPEVIMKSSTARSLHVFCLSFLCLLALHVVTGNKNSETQVRVIKDYAEPKIAVVVLLFIMLIVLIVALVYFYRRLNQMSDGEYTIDKLINGKDGARERAGNAVRYIENRFGVRLRPRKRGDVEEGEEEEEREEQEREQEQERVSEKDAESQVEDDRQEEDSSDDYSSLEGCDLRERKRLQEGSEKRKEGRRANEDKKEEEKEEIKAQQKEEKETEGEESREGGGATGGLLADLKEFSGSAIWAEERKSDGENDGDVTEL</sequence>
<feature type="compositionally biased region" description="Basic and acidic residues" evidence="1">
    <location>
        <begin position="137"/>
        <end position="153"/>
    </location>
</feature>
<evidence type="ECO:0000313" key="4">
    <source>
        <dbReference type="EMBL" id="KAG9346965.1"/>
    </source>
</evidence>
<feature type="compositionally biased region" description="Acidic residues" evidence="1">
    <location>
        <begin position="127"/>
        <end position="136"/>
    </location>
</feature>
<protein>
    <submittedName>
        <fullName evidence="4">Uncharacterized protein</fullName>
    </submittedName>
</protein>
<dbReference type="Proteomes" id="UP000824540">
    <property type="component" value="Unassembled WGS sequence"/>
</dbReference>
<evidence type="ECO:0000313" key="5">
    <source>
        <dbReference type="Proteomes" id="UP000824540"/>
    </source>
</evidence>
<dbReference type="PANTHER" id="PTHR15312">
    <property type="entry name" value="PROTEIN TYROSINE PHOSPHATASE RECEPTOR TYPE C-ASSOCIATED PROTEIN"/>
    <property type="match status" value="1"/>
</dbReference>
<proteinExistence type="predicted"/>
<accession>A0A8T2P321</accession>
<dbReference type="AlphaFoldDB" id="A0A8T2P321"/>
<keyword evidence="2" id="KW-0812">Transmembrane</keyword>
<dbReference type="OrthoDB" id="8956692at2759"/>
<name>A0A8T2P321_9TELE</name>
<feature type="chain" id="PRO_5035937729" evidence="3">
    <location>
        <begin position="37"/>
        <end position="263"/>
    </location>
</feature>
<evidence type="ECO:0000256" key="2">
    <source>
        <dbReference type="SAM" id="Phobius"/>
    </source>
</evidence>
<keyword evidence="2" id="KW-1133">Transmembrane helix</keyword>
<feature type="compositionally biased region" description="Acidic residues" evidence="1">
    <location>
        <begin position="154"/>
        <end position="167"/>
    </location>
</feature>
<keyword evidence="5" id="KW-1185">Reference proteome</keyword>
<feature type="region of interest" description="Disordered" evidence="1">
    <location>
        <begin position="244"/>
        <end position="263"/>
    </location>
</feature>
<dbReference type="PANTHER" id="PTHR15312:SF1">
    <property type="entry name" value="PROTEIN TYROSINE PHOSPHATASE RECEPTOR TYPE C-ASSOCIATED PROTEIN"/>
    <property type="match status" value="1"/>
</dbReference>
<feature type="signal peptide" evidence="3">
    <location>
        <begin position="1"/>
        <end position="36"/>
    </location>
</feature>